<evidence type="ECO:0000313" key="2">
    <source>
        <dbReference type="Proteomes" id="UP000693672"/>
    </source>
</evidence>
<protein>
    <submittedName>
        <fullName evidence="1">Uncharacterized protein</fullName>
    </submittedName>
</protein>
<evidence type="ECO:0000313" key="1">
    <source>
        <dbReference type="EMBL" id="CAG7648186.1"/>
    </source>
</evidence>
<sequence length="87" mass="10447">MEEMEHYNRCVEQEDRYDEQLDTLESCQYAIFDHIYRYGERFDKLAVENVLIAIHQLEDAVRLELLHVRLEKAYLAYGLKPNKPKAD</sequence>
<comment type="caution">
    <text evidence="1">The sequence shown here is derived from an EMBL/GenBank/DDBJ whole genome shotgun (WGS) entry which is preliminary data.</text>
</comment>
<gene>
    <name evidence="1" type="ORF">PAESOLCIP111_05547</name>
</gene>
<accession>A0A916K6C0</accession>
<keyword evidence="2" id="KW-1185">Reference proteome</keyword>
<dbReference type="RefSeq" id="WP_218095262.1">
    <property type="nucleotide sequence ID" value="NZ_CAJVAS010000041.1"/>
</dbReference>
<dbReference type="Proteomes" id="UP000693672">
    <property type="component" value="Unassembled WGS sequence"/>
</dbReference>
<organism evidence="1 2">
    <name type="scientific">Paenibacillus solanacearum</name>
    <dbReference type="NCBI Taxonomy" id="2048548"/>
    <lineage>
        <taxon>Bacteria</taxon>
        <taxon>Bacillati</taxon>
        <taxon>Bacillota</taxon>
        <taxon>Bacilli</taxon>
        <taxon>Bacillales</taxon>
        <taxon>Paenibacillaceae</taxon>
        <taxon>Paenibacillus</taxon>
    </lineage>
</organism>
<dbReference type="EMBL" id="CAJVAS010000041">
    <property type="protein sequence ID" value="CAG7648186.1"/>
    <property type="molecule type" value="Genomic_DNA"/>
</dbReference>
<proteinExistence type="predicted"/>
<name>A0A916K6C0_9BACL</name>
<dbReference type="AlphaFoldDB" id="A0A916K6C0"/>
<reference evidence="1" key="1">
    <citation type="submission" date="2021-06" db="EMBL/GenBank/DDBJ databases">
        <authorList>
            <person name="Criscuolo A."/>
        </authorList>
    </citation>
    <scope>NUCLEOTIDE SEQUENCE</scope>
    <source>
        <strain evidence="1">CIP111600</strain>
    </source>
</reference>